<protein>
    <submittedName>
        <fullName evidence="1">Uncharacterized protein</fullName>
    </submittedName>
</protein>
<name>A0A0H2R600_9AGAM</name>
<dbReference type="OrthoDB" id="3229878at2759"/>
<gene>
    <name evidence="1" type="ORF">SCHPADRAFT_945405</name>
</gene>
<dbReference type="EMBL" id="KQ086149">
    <property type="protein sequence ID" value="KLO07284.1"/>
    <property type="molecule type" value="Genomic_DNA"/>
</dbReference>
<keyword evidence="2" id="KW-1185">Reference proteome</keyword>
<dbReference type="InParanoid" id="A0A0H2R600"/>
<dbReference type="Proteomes" id="UP000053477">
    <property type="component" value="Unassembled WGS sequence"/>
</dbReference>
<accession>A0A0H2R600</accession>
<evidence type="ECO:0000313" key="2">
    <source>
        <dbReference type="Proteomes" id="UP000053477"/>
    </source>
</evidence>
<evidence type="ECO:0000313" key="1">
    <source>
        <dbReference type="EMBL" id="KLO07284.1"/>
    </source>
</evidence>
<proteinExistence type="predicted"/>
<reference evidence="1 2" key="1">
    <citation type="submission" date="2015-04" db="EMBL/GenBank/DDBJ databases">
        <title>Complete genome sequence of Schizopora paradoxa KUC8140, a cosmopolitan wood degrader in East Asia.</title>
        <authorList>
            <consortium name="DOE Joint Genome Institute"/>
            <person name="Min B."/>
            <person name="Park H."/>
            <person name="Jang Y."/>
            <person name="Kim J.-J."/>
            <person name="Kim K.H."/>
            <person name="Pangilinan J."/>
            <person name="Lipzen A."/>
            <person name="Riley R."/>
            <person name="Grigoriev I.V."/>
            <person name="Spatafora J.W."/>
            <person name="Choi I.-G."/>
        </authorList>
    </citation>
    <scope>NUCLEOTIDE SEQUENCE [LARGE SCALE GENOMIC DNA]</scope>
    <source>
        <strain evidence="1 2">KUC8140</strain>
    </source>
</reference>
<sequence length="533" mass="61056">MNASRFYRYIELNALNWLALTAWLAETKRILEEIKDSVDDTRRTPDALVLSRSPYAPSISLNRRLYWYSYLYDLDHMVFIVNDWVYFLLDSLPPYDQWVTYIAEDGARSLCILPSTPDSHRILVEERVNSISRLTFSEQADLKRYEGLHPEMIDASSWASEDVPRWLLMAQNLAKTTFTGFVSSRYSVISTISINYDDLVFQDLAMELLTSAAPANSTFSSDSDLVESWIWKHDQKYHPRFAHFRNRFGEAHPPKRERCNAFWFRGRLIVLARTLQREDHFKAKVGFVVRRAREKGLSECTALLWSVHHVAVVVVSGEQVFHSKVIPVVAAYGKKGADSERQFDEGVNLLTHYLYPIAADGGGLSGASLPLDILVRIMELADNKTSTMLEITSKAFRLERLKHPRIGHFVVTGPSPDGEGYLSLFGKTGRAFKITLHPIKCLSRLDKEAIKKRRSVPKYVVYRLPFHYLQDFHSKFITNETILPQFARTHGYEVRAEEVTPEGKYSRMSPLDLCLLQPSLSSPGVPVHVTIYV</sequence>
<dbReference type="AlphaFoldDB" id="A0A0H2R600"/>
<organism evidence="1 2">
    <name type="scientific">Schizopora paradoxa</name>
    <dbReference type="NCBI Taxonomy" id="27342"/>
    <lineage>
        <taxon>Eukaryota</taxon>
        <taxon>Fungi</taxon>
        <taxon>Dikarya</taxon>
        <taxon>Basidiomycota</taxon>
        <taxon>Agaricomycotina</taxon>
        <taxon>Agaricomycetes</taxon>
        <taxon>Hymenochaetales</taxon>
        <taxon>Schizoporaceae</taxon>
        <taxon>Schizopora</taxon>
    </lineage>
</organism>